<proteinExistence type="predicted"/>
<name>A0A1H1LPZ8_9GAMM</name>
<evidence type="ECO:0000256" key="1">
    <source>
        <dbReference type="SAM" id="MobiDB-lite"/>
    </source>
</evidence>
<dbReference type="Pfam" id="PF11160">
    <property type="entry name" value="Hva1_TUDOR"/>
    <property type="match status" value="1"/>
</dbReference>
<feature type="domain" description="Hypervirulence associated protein TUDOR" evidence="2">
    <location>
        <begin position="9"/>
        <end position="66"/>
    </location>
</feature>
<protein>
    <recommendedName>
        <fullName evidence="2">Hypervirulence associated protein TUDOR domain-containing protein</fullName>
    </recommendedName>
</protein>
<sequence>MSHKFKINDHVSWNSEAGRVSGTIIKVHTADTTYKGHPRRASKDSPQYEIQSDKTDHIAMHREDALTRIK</sequence>
<dbReference type="AlphaFoldDB" id="A0A1H1LPZ8"/>
<organism evidence="3 4">
    <name type="scientific">Halopseudomonas litoralis</name>
    <dbReference type="NCBI Taxonomy" id="797277"/>
    <lineage>
        <taxon>Bacteria</taxon>
        <taxon>Pseudomonadati</taxon>
        <taxon>Pseudomonadota</taxon>
        <taxon>Gammaproteobacteria</taxon>
        <taxon>Pseudomonadales</taxon>
        <taxon>Pseudomonadaceae</taxon>
        <taxon>Halopseudomonas</taxon>
    </lineage>
</organism>
<accession>A0A1H1LPZ8</accession>
<dbReference type="Proteomes" id="UP000243426">
    <property type="component" value="Chromosome I"/>
</dbReference>
<evidence type="ECO:0000313" key="4">
    <source>
        <dbReference type="Proteomes" id="UP000243426"/>
    </source>
</evidence>
<feature type="region of interest" description="Disordered" evidence="1">
    <location>
        <begin position="31"/>
        <end position="51"/>
    </location>
</feature>
<dbReference type="RefSeq" id="WP_090271756.1">
    <property type="nucleotide sequence ID" value="NZ_LT629748.1"/>
</dbReference>
<dbReference type="Gene3D" id="2.30.30.1060">
    <property type="match status" value="1"/>
</dbReference>
<dbReference type="InterPro" id="IPR021331">
    <property type="entry name" value="Hva1_TUDOR"/>
</dbReference>
<keyword evidence="4" id="KW-1185">Reference proteome</keyword>
<reference evidence="4" key="1">
    <citation type="submission" date="2016-10" db="EMBL/GenBank/DDBJ databases">
        <authorList>
            <person name="Varghese N."/>
            <person name="Submissions S."/>
        </authorList>
    </citation>
    <scope>NUCLEOTIDE SEQUENCE [LARGE SCALE GENOMIC DNA]</scope>
    <source>
        <strain evidence="4">2SM5</strain>
    </source>
</reference>
<dbReference type="EMBL" id="LT629748">
    <property type="protein sequence ID" value="SDR76631.1"/>
    <property type="molecule type" value="Genomic_DNA"/>
</dbReference>
<dbReference type="OrthoDB" id="71751at2"/>
<evidence type="ECO:0000259" key="2">
    <source>
        <dbReference type="Pfam" id="PF11160"/>
    </source>
</evidence>
<gene>
    <name evidence="3" type="ORF">SAMN05216198_0349</name>
</gene>
<evidence type="ECO:0000313" key="3">
    <source>
        <dbReference type="EMBL" id="SDR76631.1"/>
    </source>
</evidence>